<evidence type="ECO:0000259" key="2">
    <source>
        <dbReference type="Pfam" id="PF13086"/>
    </source>
</evidence>
<dbReference type="InterPro" id="IPR048966">
    <property type="entry name" value="Aquarius_b-barrel"/>
</dbReference>
<feature type="compositionally biased region" description="Low complexity" evidence="1">
    <location>
        <begin position="827"/>
        <end position="858"/>
    </location>
</feature>
<dbReference type="InterPro" id="IPR047187">
    <property type="entry name" value="SF1_C_Upf1"/>
</dbReference>
<dbReference type="GO" id="GO:0071013">
    <property type="term" value="C:catalytic step 2 spliceosome"/>
    <property type="evidence" value="ECO:0007669"/>
    <property type="project" value="TreeGrafter"/>
</dbReference>
<feature type="domain" description="DNA2/NAM7 helicase helicase" evidence="2">
    <location>
        <begin position="2088"/>
        <end position="2256"/>
    </location>
</feature>
<dbReference type="Proteomes" id="UP000076004">
    <property type="component" value="Unassembled WGS sequence"/>
</dbReference>
<comment type="caution">
    <text evidence="6">The sequence shown here is derived from an EMBL/GenBank/DDBJ whole genome shotgun (WGS) entry which is preliminary data.</text>
</comment>
<protein>
    <submittedName>
        <fullName evidence="6">Putative P-loop containing nucleoside triphosphate hydrolase</fullName>
    </submittedName>
</protein>
<evidence type="ECO:0000313" key="6">
    <source>
        <dbReference type="EMBL" id="KYN97296.1"/>
    </source>
</evidence>
<dbReference type="GO" id="GO:0016787">
    <property type="term" value="F:hydrolase activity"/>
    <property type="evidence" value="ECO:0007669"/>
    <property type="project" value="UniProtKB-KW"/>
</dbReference>
<feature type="compositionally biased region" description="Basic and acidic residues" evidence="1">
    <location>
        <begin position="869"/>
        <end position="887"/>
    </location>
</feature>
<dbReference type="Pfam" id="PF16399">
    <property type="entry name" value="Aquarius_N_1st"/>
    <property type="match status" value="1"/>
</dbReference>
<keyword evidence="6" id="KW-0378">Hydrolase</keyword>
<feature type="compositionally biased region" description="Low complexity" evidence="1">
    <location>
        <begin position="1373"/>
        <end position="1383"/>
    </location>
</feature>
<feature type="compositionally biased region" description="Basic and acidic residues" evidence="1">
    <location>
        <begin position="1604"/>
        <end position="1626"/>
    </location>
</feature>
<dbReference type="InterPro" id="IPR045055">
    <property type="entry name" value="DNA2/NAM7-like"/>
</dbReference>
<feature type="compositionally biased region" description="Acidic residues" evidence="1">
    <location>
        <begin position="1327"/>
        <end position="1337"/>
    </location>
</feature>
<evidence type="ECO:0000313" key="7">
    <source>
        <dbReference type="Proteomes" id="UP000076004"/>
    </source>
</evidence>
<feature type="compositionally biased region" description="Polar residues" evidence="1">
    <location>
        <begin position="23"/>
        <end position="34"/>
    </location>
</feature>
<feature type="domain" description="DNA2/NAM7 helicase helicase" evidence="2">
    <location>
        <begin position="1719"/>
        <end position="1825"/>
    </location>
</feature>
<dbReference type="CDD" id="cd18808">
    <property type="entry name" value="SF1_C_Upf1"/>
    <property type="match status" value="1"/>
</dbReference>
<dbReference type="GO" id="GO:0004386">
    <property type="term" value="F:helicase activity"/>
    <property type="evidence" value="ECO:0007669"/>
    <property type="project" value="InterPro"/>
</dbReference>
<feature type="compositionally biased region" description="Basic residues" evidence="1">
    <location>
        <begin position="859"/>
        <end position="868"/>
    </location>
</feature>
<dbReference type="Pfam" id="PF21143">
    <property type="entry name" value="Aquarius_N_2nd"/>
    <property type="match status" value="1"/>
</dbReference>
<reference evidence="6 7" key="1">
    <citation type="journal article" date="2016" name="Nat. Commun.">
        <title>Genomes of cryptic chimpanzee Plasmodium species reveal key evolutionary events leading to human malaria.</title>
        <authorList>
            <person name="Sundararaman S.A."/>
            <person name="Plenderleith L.J."/>
            <person name="Liu W."/>
            <person name="Loy D.E."/>
            <person name="Learn G.H."/>
            <person name="Li Y."/>
            <person name="Shaw K.S."/>
            <person name="Ayouba A."/>
            <person name="Peeters M."/>
            <person name="Speede S."/>
            <person name="Shaw G.M."/>
            <person name="Bushman F.D."/>
            <person name="Brisson D."/>
            <person name="Rayner J.C."/>
            <person name="Sharp P.M."/>
            <person name="Hahn B.H."/>
        </authorList>
    </citation>
    <scope>NUCLEOTIDE SEQUENCE [LARGE SCALE GENOMIC DNA]</scope>
    <source>
        <strain evidence="6 7">SY75</strain>
    </source>
</reference>
<feature type="domain" description="DNA2/NAM7 helicase-like C-terminal" evidence="3">
    <location>
        <begin position="2265"/>
        <end position="2457"/>
    </location>
</feature>
<proteinExistence type="predicted"/>
<name>A0A151LEJ6_9APIC</name>
<dbReference type="InterPro" id="IPR032174">
    <property type="entry name" value="Aquarius_N"/>
</dbReference>
<dbReference type="SUPFAM" id="SSF52540">
    <property type="entry name" value="P-loop containing nucleoside triphosphate hydrolases"/>
    <property type="match status" value="1"/>
</dbReference>
<feature type="region of interest" description="Disordered" evidence="1">
    <location>
        <begin position="1327"/>
        <end position="1385"/>
    </location>
</feature>
<sequence length="2530" mass="304485">MRKTSVNKKRKGSDKSSSRKNSLQETFDTNSSINEKAHDSLNDEATNLEKAEESTKNLNEINNNIKNEDDEEDIKFLIEHIDFKHFCNIKKKESAHCKNKKNDDNINDDKINNSNSNSNHCKNNNINDDMEYNNNPLKIIGKTYDYLRRKNFKSVHLKKLENYQYFEKILWPYYNMYDKFYELNNNNIFFHPNDELNNKTNVHLKHLLSIVIFLCYKYEEKGKHEIWEQLIYNKIDEFEKLVYNEKNGLNGNTNIFNIDEKYNLYKEFLIEKFNNLFFNTLKLINYNFVISEFLSFHLKSNNDEILLENLKRYREKLFKLNFLEKSYILQFFINIYSSIDKKFLFKLCVDLCNPFIWIYINETYLNNFLFKTNEDAKLLYNNILNVMKRKYHNYENYDLLSIYTSNCILDTQEEEQNIRNHDKKKRRKSSTKINDSIQNEENKFSYDENVILFINKNAFFYNLINYFLLVLDYVERNNFDDVNDTDILSDTSDGENVFDKMNIFENDDDILYTFDDNKKIGTQLLEKLKIINENITEEDNTISYLENMDMLQKCENKIYDEKYNKNTNVSFNFELQNKEENIINDYKYFSSEDDLYQYNEYNNNNNNNNEHYMKDEILNIFSKYEKKVKDMNNKVYIYRKNKVPKKDTCTQNNNKYILLFIEKCIEFFIDLLSQLYSRRILYIFLKYFNVYIYCKISKLNKHNRQFKELIKLFKYYMEMYIDNFSGNPLTYLEINNEHYKNFESFQIFCYKYYKDHNILKNYYLKSVYVMDKKKEMWENLTKLDHNVLSFLCQNLKYVIKMDTYIEDDESISEPKKKASITSDTHMNDNNNNINNINNMNNMNNNNINNNNNNSSSSRGGKKGRKGNNKRNEEKIEKKLESKVEKNSEEYNSYNKNKYNYLFNHLNIFHEKKKIFYIILLIENLSFKKNIFEEIEKKCDYPNEMDLFDNILIDSNEDIKNKTNEKNKKKKYILYTKPLFKLNLQYLCINDYIFRIYNLFKLQSYYDIKKNILEYVYETNPKNKKVNESTILKYVYEIDDDNIDYHNMNEKEYKKNYYNNDDKDNYQLSNIVDNVNNMTKKRKSNNDIEENDVILDDDNHINKNIYNEYQLKSIIVDINKIENTYFANERRMSNKIDSFKIINVDDDNKKVTAEIIIDLRYKQYERIKNEWNMIRSSDILFLVSVRNYSNLYKNKLNVINDNDMKKLLGINYVRGCEVVKYANMGNDDEDINSKKCTLKKITVYLDYIQYQKDILNNPDIYESFNLLIRRKQKENNFYYILNNIKTLILNPDDAIIPHWVHDIFLGYCDSSIKYYDETLQKVYHPDKDEEIEEDESDSDNNSVEYQTGSDDNNNDNINDEDKTDSDNITDNDARNNYNNSNASDVLSNDDEIQSSKSLIKNKYFYNKALLNFIKRNVDDINYLNTFLNIGHILKTTNVGYMCVDLSYMNILNDNNFNVHDFLNEYIEPLYLSYVPIKYEHEKDCMKRNVLEKNIIESLFYHICVINKYKIDDTNFVSKFVTNIDLVYECHNNFFVFQFEFKEKKYFLIFNNFLCKEQNEKNVVEQVEENQYEDGSTQKKKKIINNNNRNIPNKTKKKKNNNEVINGDHYDKHNYDNNIHNDDDKSEATLDNMTQKNNNKCVIIKDQNKIKNIYHKVIEDSIKYIRIKDGIYRLQNKIYEDPNYPLEGLLIHTQKKNSTNVKYINNEKKKEIIKKNIYYTERQIECIKSGIYKGITIIEGVPGSGKTSILNKIINILFNNKKNEKILICTHSNSCLNYIFNLLVKENVIHQKYLCRVGMGEVDSENFINEYEIMNDKLSKQYNMKDEYMNTYELNNIYNYDDENFNFSKYGRINYMLDLRQKLLNDVNLLSESYNNQKIYNCLTANQYYERYVKKRIYLYFQFVYLFKNKFNNEEKKVDEFFNLYLSSSLEDYDIYNLFLCPKIYVHNHEDNNIDELLWKNYNMEENNNCKNIKCMDLLKDDEPYFYLIHPEKQLKVLNLSIYNILFPFKKYINLKLKGISVQTYLENKSKLYENKKGEYNLQVQDKIVENNFISDENHVTNGVINMDYDNNDNNINNDDVLNDNSRSNNKNSVDIAQINHLEDNDKNENILKKNKNTNHPYINEHVDENHLHIQFHQGEDDLYVSKYYLSKLFKNFEHLKDCRAFEVLRNQRERCTYIIAKLARVIAMTCTHASINRSKIAKLQFYFDNIIIDECTQITENDTFLPLLLQENRYYKSKLKRIIFVGDSNQLPPIIKNKYIKDFANYEQSLYKRFLRLDLPSIYLNEQGRMRSEICNIYKYFYSKYNIEISNLECIYKENFVKSFNPGFTYTYQFIHVPSEEYSPIPYFYQNLLEAEMTVAIYMYMRLIGYPNDVITILTTYNGQKELILDILKKNCMYNKLIGMPKKVTTVDKYQGKQNDYIILSLVRSRSIGYMKNIKRLIVAFSRARFGLYVLGNYNLYKKAYEFKKPLYFFKKNKLQLSLHLNEHYLNTTHRHIENTSNNSSLIINDLNHFYTIIYSLLNYQLQQPKK</sequence>
<feature type="compositionally biased region" description="Acidic residues" evidence="1">
    <location>
        <begin position="1356"/>
        <end position="1368"/>
    </location>
</feature>
<dbReference type="GO" id="GO:0003729">
    <property type="term" value="F:mRNA binding"/>
    <property type="evidence" value="ECO:0007669"/>
    <property type="project" value="TreeGrafter"/>
</dbReference>
<feature type="compositionally biased region" description="Basic and acidic residues" evidence="1">
    <location>
        <begin position="35"/>
        <end position="55"/>
    </location>
</feature>
<feature type="region of interest" description="Disordered" evidence="1">
    <location>
        <begin position="812"/>
        <end position="887"/>
    </location>
</feature>
<feature type="domain" description="RNA helicase aquarius beta-barrel" evidence="5">
    <location>
        <begin position="1121"/>
        <end position="1269"/>
    </location>
</feature>
<feature type="compositionally biased region" description="Basic residues" evidence="1">
    <location>
        <begin position="1"/>
        <end position="12"/>
    </location>
</feature>
<dbReference type="InterPro" id="IPR027417">
    <property type="entry name" value="P-loop_NTPase"/>
</dbReference>
<feature type="compositionally biased region" description="Low complexity" evidence="1">
    <location>
        <begin position="1582"/>
        <end position="1591"/>
    </location>
</feature>
<evidence type="ECO:0000259" key="4">
    <source>
        <dbReference type="Pfam" id="PF16399"/>
    </source>
</evidence>
<dbReference type="GeneID" id="29778147"/>
<dbReference type="PANTHER" id="PTHR10887">
    <property type="entry name" value="DNA2/NAM7 HELICASE FAMILY"/>
    <property type="match status" value="1"/>
</dbReference>
<feature type="domain" description="RNA helicase aquarius N-terminal" evidence="4">
    <location>
        <begin position="648"/>
        <end position="800"/>
    </location>
</feature>
<feature type="compositionally biased region" description="Basic and acidic residues" evidence="1">
    <location>
        <begin position="97"/>
        <end position="111"/>
    </location>
</feature>
<evidence type="ECO:0000259" key="5">
    <source>
        <dbReference type="Pfam" id="PF21143"/>
    </source>
</evidence>
<dbReference type="PANTHER" id="PTHR10887:SF5">
    <property type="entry name" value="RNA HELICASE AQUARIUS"/>
    <property type="match status" value="1"/>
</dbReference>
<feature type="region of interest" description="Disordered" evidence="1">
    <location>
        <begin position="97"/>
        <end position="127"/>
    </location>
</feature>
<evidence type="ECO:0000256" key="1">
    <source>
        <dbReference type="SAM" id="MobiDB-lite"/>
    </source>
</evidence>
<dbReference type="InterPro" id="IPR041677">
    <property type="entry name" value="DNA2/NAM7_AAA_11"/>
</dbReference>
<feature type="region of interest" description="Disordered" evidence="1">
    <location>
        <begin position="1"/>
        <end position="55"/>
    </location>
</feature>
<feature type="compositionally biased region" description="Polar residues" evidence="1">
    <location>
        <begin position="1339"/>
        <end position="1348"/>
    </location>
</feature>
<feature type="compositionally biased region" description="Low complexity" evidence="1">
    <location>
        <begin position="112"/>
        <end position="127"/>
    </location>
</feature>
<feature type="region of interest" description="Disordered" evidence="1">
    <location>
        <begin position="1582"/>
        <end position="1627"/>
    </location>
</feature>
<organism evidence="6 7">
    <name type="scientific">Plasmodium gaboni</name>
    <dbReference type="NCBI Taxonomy" id="647221"/>
    <lineage>
        <taxon>Eukaryota</taxon>
        <taxon>Sar</taxon>
        <taxon>Alveolata</taxon>
        <taxon>Apicomplexa</taxon>
        <taxon>Aconoidasida</taxon>
        <taxon>Haemosporida</taxon>
        <taxon>Plasmodiidae</taxon>
        <taxon>Plasmodium</taxon>
        <taxon>Plasmodium (Laverania)</taxon>
    </lineage>
</organism>
<dbReference type="EMBL" id="LVLB01000014">
    <property type="protein sequence ID" value="KYN97296.1"/>
    <property type="molecule type" value="Genomic_DNA"/>
</dbReference>
<evidence type="ECO:0000259" key="3">
    <source>
        <dbReference type="Pfam" id="PF13087"/>
    </source>
</evidence>
<accession>A0A151LEJ6</accession>
<gene>
    <name evidence="6" type="ORF">PGSY75_1352700</name>
</gene>
<dbReference type="FunFam" id="3.40.50.300:FF:001749">
    <property type="entry name" value="P-loop containing nucleoside triphosphate hydrolase"/>
    <property type="match status" value="1"/>
</dbReference>
<dbReference type="VEuPathDB" id="PlasmoDB:PGABG01_1350700"/>
<dbReference type="Pfam" id="PF13087">
    <property type="entry name" value="AAA_12"/>
    <property type="match status" value="1"/>
</dbReference>
<dbReference type="RefSeq" id="XP_018640301.1">
    <property type="nucleotide sequence ID" value="XM_018787559.1"/>
</dbReference>
<dbReference type="VEuPathDB" id="PlasmoDB:PGSY75_1352700"/>
<dbReference type="Pfam" id="PF13086">
    <property type="entry name" value="AAA_11"/>
    <property type="match status" value="2"/>
</dbReference>
<dbReference type="Gene3D" id="3.40.50.300">
    <property type="entry name" value="P-loop containing nucleotide triphosphate hydrolases"/>
    <property type="match status" value="3"/>
</dbReference>
<dbReference type="InterPro" id="IPR041679">
    <property type="entry name" value="DNA2/NAM7-like_C"/>
</dbReference>
<dbReference type="KEGG" id="pgab:PGSY75_1352700"/>